<dbReference type="AlphaFoldDB" id="A0AAJ4NLT6"/>
<dbReference type="KEGG" id="fsr:KQR59_05195"/>
<name>A0AAJ4NLT6_9GAMM</name>
<evidence type="ECO:0000313" key="2">
    <source>
        <dbReference type="Proteomes" id="UP000683421"/>
    </source>
</evidence>
<gene>
    <name evidence="1" type="ORF">KQR59_05195</name>
</gene>
<evidence type="ECO:0000313" key="1">
    <source>
        <dbReference type="EMBL" id="QWU98512.1"/>
    </source>
</evidence>
<dbReference type="EMBL" id="CP076680">
    <property type="protein sequence ID" value="QWU98512.1"/>
    <property type="molecule type" value="Genomic_DNA"/>
</dbReference>
<sequence>MTKMYQNILYTFISVILLFICIKAFGGDFQNEPKGIFLPGHNFVELQKIDQSEVITTKLAREDNLNNSVGVINVVGHIKSPVQTKEMLCAEDLKVAVAIAADNGIFKLKYICSSIDKHNNVQLRAFGFRG</sequence>
<protein>
    <submittedName>
        <fullName evidence="1">Uncharacterized protein</fullName>
    </submittedName>
</protein>
<dbReference type="RefSeq" id="WP_150465462.1">
    <property type="nucleotide sequence ID" value="NZ_CP076680.1"/>
</dbReference>
<dbReference type="Proteomes" id="UP000683421">
    <property type="component" value="Chromosome"/>
</dbReference>
<accession>A0AAJ4NLT6</accession>
<organism evidence="1 2">
    <name type="scientific">Francisella salimarina</name>
    <dbReference type="NCBI Taxonomy" id="2599927"/>
    <lineage>
        <taxon>Bacteria</taxon>
        <taxon>Pseudomonadati</taxon>
        <taxon>Pseudomonadota</taxon>
        <taxon>Gammaproteobacteria</taxon>
        <taxon>Thiotrichales</taxon>
        <taxon>Francisellaceae</taxon>
        <taxon>Francisella</taxon>
    </lineage>
</organism>
<proteinExistence type="predicted"/>
<reference evidence="1 2" key="1">
    <citation type="submission" date="2021-06" db="EMBL/GenBank/DDBJ databases">
        <title>Ulceroglandular infection and bacteremia caused by Francisella salimarina in an immunocompromised patient, France.</title>
        <authorList>
            <person name="Hennebique A."/>
            <person name="Caspar Y."/>
            <person name="Maurin M."/>
            <person name="Boisset S."/>
            <person name="Pelloux I."/>
            <person name="Gallego-Hernanz M.P."/>
            <person name="Burucoa C."/>
            <person name="Cazenave-Roblot F."/>
            <person name="Plouzeau C."/>
            <person name="Rammaert B."/>
        </authorList>
    </citation>
    <scope>NUCLEOTIDE SEQUENCE [LARGE SCALE GENOMIC DNA]</scope>
    <source>
        <strain evidence="1 2">CHUGA-F75</strain>
    </source>
</reference>
<keyword evidence="2" id="KW-1185">Reference proteome</keyword>